<evidence type="ECO:0000259" key="11">
    <source>
        <dbReference type="PROSITE" id="PS50156"/>
    </source>
</evidence>
<evidence type="ECO:0000313" key="12">
    <source>
        <dbReference type="EMBL" id="AKM78238.1"/>
    </source>
</evidence>
<dbReference type="GO" id="GO:0015450">
    <property type="term" value="F:protein-transporting ATPase activity"/>
    <property type="evidence" value="ECO:0007669"/>
    <property type="project" value="InterPro"/>
</dbReference>
<sequence>MCFRRRNTSNLIYHQTMNIIKYKSVFLGISALLVLASVIALSTLGLKIGIDFKGGAMWQVKQVSGDVAMNEGTLKDFLGTTLEDKNFVMFPADDGSYLIRMSAISEATHQQYLQDLRATFGTIEEGQFQSIGATIGDELRAKSLWAIVYVVLGISLYVTYAFRKVSYPVKSWKYGVITLITLLHDVIVPAGFFAVLGWKFGVEIDTNFIVALLVVMGFSVHDTIVVFDRIRENVLNHGGNTKFEDIVNKSVNQTFARSINTSLTVLIVLIAMYFFGPATLQYFILTLIIGIAMGTYSSIFVASPLLTISRKLSRV</sequence>
<dbReference type="NCBIfam" id="TIGR00966">
    <property type="entry name" value="transloc_SecF"/>
    <property type="match status" value="1"/>
</dbReference>
<dbReference type="PATRIC" id="fig|1619007.4.peg.510"/>
<dbReference type="GO" id="GO:0065002">
    <property type="term" value="P:intracellular protein transmembrane transport"/>
    <property type="evidence" value="ECO:0007669"/>
    <property type="project" value="UniProtKB-UniRule"/>
</dbReference>
<keyword evidence="3 10" id="KW-1003">Cell membrane</keyword>
<keyword evidence="2 10" id="KW-0813">Transport</keyword>
<feature type="transmembrane region" description="Helical" evidence="10">
    <location>
        <begin position="282"/>
        <end position="306"/>
    </location>
</feature>
<feature type="domain" description="SSD" evidence="11">
    <location>
        <begin position="143"/>
        <end position="308"/>
    </location>
</feature>
<dbReference type="InterPro" id="IPR022813">
    <property type="entry name" value="SecD/SecF_arch_bac"/>
</dbReference>
<evidence type="ECO:0000313" key="13">
    <source>
        <dbReference type="Proteomes" id="UP000035656"/>
    </source>
</evidence>
<name>A0A0G4ASW3_9BACT</name>
<dbReference type="InterPro" id="IPR022645">
    <property type="entry name" value="SecD/SecF_bac"/>
</dbReference>
<dbReference type="HAMAP" id="MF_01464_B">
    <property type="entry name" value="SecF_B"/>
    <property type="match status" value="1"/>
</dbReference>
<feature type="transmembrane region" description="Helical" evidence="10">
    <location>
        <begin position="208"/>
        <end position="227"/>
    </location>
</feature>
<comment type="subunit">
    <text evidence="10">Forms a complex with SecD. Part of the essential Sec protein translocation apparatus which comprises SecA, SecYEG and auxiliary proteins SecDF. Other proteins may also be involved.</text>
</comment>
<dbReference type="InterPro" id="IPR000731">
    <property type="entry name" value="SSD"/>
</dbReference>
<dbReference type="Pfam" id="PF02355">
    <property type="entry name" value="SecD_SecF_C"/>
    <property type="match status" value="1"/>
</dbReference>
<dbReference type="AlphaFoldDB" id="A0A0G4ASW3"/>
<gene>
    <name evidence="10" type="primary">secF</name>
    <name evidence="12" type="ORF">UX70_C0001G0517</name>
</gene>
<evidence type="ECO:0000256" key="5">
    <source>
        <dbReference type="ARBA" id="ARBA00022692"/>
    </source>
</evidence>
<keyword evidence="9 10" id="KW-0472">Membrane</keyword>
<dbReference type="STRING" id="1619007.UX70_C0001G0517"/>
<dbReference type="PROSITE" id="PS50156">
    <property type="entry name" value="SSD"/>
    <property type="match status" value="1"/>
</dbReference>
<dbReference type="InterPro" id="IPR048634">
    <property type="entry name" value="SecD_SecF_C"/>
</dbReference>
<proteinExistence type="inferred from homology"/>
<dbReference type="PANTHER" id="PTHR30081:SF8">
    <property type="entry name" value="PROTEIN TRANSLOCASE SUBUNIT SECF"/>
    <property type="match status" value="1"/>
</dbReference>
<comment type="similarity">
    <text evidence="10">Belongs to the SecD/SecF family. SecF subfamily.</text>
</comment>
<dbReference type="KEGG" id="pwo:UX70_C0001G0517"/>
<comment type="function">
    <text evidence="10">Part of the Sec protein translocase complex. Interacts with the SecYEG preprotein conducting channel. SecDF uses the proton motive force (PMF) to complete protein translocation after the ATP-dependent function of SecA.</text>
</comment>
<evidence type="ECO:0000256" key="3">
    <source>
        <dbReference type="ARBA" id="ARBA00022475"/>
    </source>
</evidence>
<keyword evidence="7 10" id="KW-1133">Transmembrane helix</keyword>
<evidence type="ECO:0000256" key="4">
    <source>
        <dbReference type="ARBA" id="ARBA00022519"/>
    </source>
</evidence>
<feature type="transmembrane region" description="Helical" evidence="10">
    <location>
        <begin position="25"/>
        <end position="50"/>
    </location>
</feature>
<accession>A0A0G4ASW3</accession>
<evidence type="ECO:0000256" key="7">
    <source>
        <dbReference type="ARBA" id="ARBA00022989"/>
    </source>
</evidence>
<keyword evidence="4" id="KW-0997">Cell inner membrane</keyword>
<dbReference type="EMBL" id="CP011209">
    <property type="protein sequence ID" value="AKM78238.1"/>
    <property type="molecule type" value="Genomic_DNA"/>
</dbReference>
<protein>
    <recommendedName>
        <fullName evidence="10">Protein-export membrane protein SecF</fullName>
    </recommendedName>
</protein>
<dbReference type="PRINTS" id="PR01755">
    <property type="entry name" value="SECFTRNLCASE"/>
</dbReference>
<dbReference type="GO" id="GO:0006605">
    <property type="term" value="P:protein targeting"/>
    <property type="evidence" value="ECO:0007669"/>
    <property type="project" value="UniProtKB-UniRule"/>
</dbReference>
<dbReference type="Gene3D" id="1.20.1640.10">
    <property type="entry name" value="Multidrug efflux transporter AcrB transmembrane domain"/>
    <property type="match status" value="1"/>
</dbReference>
<dbReference type="GO" id="GO:0005886">
    <property type="term" value="C:plasma membrane"/>
    <property type="evidence" value="ECO:0007669"/>
    <property type="project" value="UniProtKB-SubCell"/>
</dbReference>
<evidence type="ECO:0000256" key="10">
    <source>
        <dbReference type="HAMAP-Rule" id="MF_01464"/>
    </source>
</evidence>
<feature type="transmembrane region" description="Helical" evidence="10">
    <location>
        <begin position="144"/>
        <end position="162"/>
    </location>
</feature>
<dbReference type="Proteomes" id="UP000035656">
    <property type="component" value="Chromosome"/>
</dbReference>
<dbReference type="PANTHER" id="PTHR30081">
    <property type="entry name" value="PROTEIN-EXPORT MEMBRANE PROTEIN SEC"/>
    <property type="match status" value="1"/>
</dbReference>
<dbReference type="InterPro" id="IPR005665">
    <property type="entry name" value="SecF_bac"/>
</dbReference>
<feature type="transmembrane region" description="Helical" evidence="10">
    <location>
        <begin position="259"/>
        <end position="276"/>
    </location>
</feature>
<keyword evidence="6 10" id="KW-0653">Protein transport</keyword>
<keyword evidence="8 10" id="KW-0811">Translocation</keyword>
<keyword evidence="5 10" id="KW-0812">Transmembrane</keyword>
<organism evidence="12 13">
    <name type="scientific">Candidatus Wolfebacteria bacterium GW2011_GWB1_47_1</name>
    <dbReference type="NCBI Taxonomy" id="1619007"/>
    <lineage>
        <taxon>Bacteria</taxon>
        <taxon>Candidatus Wolfeibacteriota</taxon>
    </lineage>
</organism>
<comment type="subcellular location">
    <subcellularLocation>
        <location evidence="1 10">Cell membrane</location>
        <topology evidence="1 10">Multi-pass membrane protein</topology>
    </subcellularLocation>
</comment>
<evidence type="ECO:0000256" key="2">
    <source>
        <dbReference type="ARBA" id="ARBA00022448"/>
    </source>
</evidence>
<evidence type="ECO:0000256" key="1">
    <source>
        <dbReference type="ARBA" id="ARBA00004651"/>
    </source>
</evidence>
<evidence type="ECO:0000256" key="6">
    <source>
        <dbReference type="ARBA" id="ARBA00022927"/>
    </source>
</evidence>
<feature type="transmembrane region" description="Helical" evidence="10">
    <location>
        <begin position="174"/>
        <end position="196"/>
    </location>
</feature>
<reference evidence="12 13" key="1">
    <citation type="journal article" date="2015" name="Nature">
        <title>rRNA introns, odd ribosomes, and small enigmatic genomes across a large radiation of phyla.</title>
        <authorList>
            <person name="Brown C.T."/>
            <person name="Hug L.A."/>
            <person name="Thomas B.C."/>
            <person name="Sharon I."/>
            <person name="Castelle C.J."/>
            <person name="Singh A."/>
            <person name="Wilkins M.J."/>
            <person name="Williams K.H."/>
            <person name="Banfield J.F."/>
        </authorList>
    </citation>
    <scope>NUCLEOTIDE SEQUENCE [LARGE SCALE GENOMIC DNA]</scope>
</reference>
<evidence type="ECO:0000256" key="9">
    <source>
        <dbReference type="ARBA" id="ARBA00023136"/>
    </source>
</evidence>
<evidence type="ECO:0000256" key="8">
    <source>
        <dbReference type="ARBA" id="ARBA00023010"/>
    </source>
</evidence>
<dbReference type="SUPFAM" id="SSF82866">
    <property type="entry name" value="Multidrug efflux transporter AcrB transmembrane domain"/>
    <property type="match status" value="1"/>
</dbReference>
<dbReference type="GO" id="GO:0043952">
    <property type="term" value="P:protein transport by the Sec complex"/>
    <property type="evidence" value="ECO:0007669"/>
    <property type="project" value="UniProtKB-UniRule"/>
</dbReference>